<evidence type="ECO:0000256" key="3">
    <source>
        <dbReference type="ARBA" id="ARBA00023054"/>
    </source>
</evidence>
<keyword evidence="3" id="KW-0175">Coiled coil</keyword>
<evidence type="ECO:0000256" key="5">
    <source>
        <dbReference type="RuleBase" id="RU362066"/>
    </source>
</evidence>
<comment type="caution">
    <text evidence="8">The sequence shown here is derived from an EMBL/GenBank/DDBJ whole genome shotgun (WGS) entry which is preliminary data.</text>
</comment>
<dbReference type="EMBL" id="JBHSRS010000076">
    <property type="protein sequence ID" value="MFC6282349.1"/>
    <property type="molecule type" value="Genomic_DNA"/>
</dbReference>
<evidence type="ECO:0000256" key="1">
    <source>
        <dbReference type="ARBA" id="ARBA00009764"/>
    </source>
</evidence>
<dbReference type="InterPro" id="IPR040026">
    <property type="entry name" value="FliD"/>
</dbReference>
<comment type="subunit">
    <text evidence="2 5">Homopentamer.</text>
</comment>
<gene>
    <name evidence="8" type="primary">fliD</name>
    <name evidence="8" type="ORF">ACFQND_14065</name>
</gene>
<keyword evidence="8" id="KW-0282">Flagellum</keyword>
<evidence type="ECO:0000313" key="8">
    <source>
        <dbReference type="EMBL" id="MFC6282349.1"/>
    </source>
</evidence>
<evidence type="ECO:0000256" key="4">
    <source>
        <dbReference type="ARBA" id="ARBA00023143"/>
    </source>
</evidence>
<dbReference type="InterPro" id="IPR003481">
    <property type="entry name" value="FliD_N"/>
</dbReference>
<evidence type="ECO:0000259" key="7">
    <source>
        <dbReference type="Pfam" id="PF07195"/>
    </source>
</evidence>
<evidence type="ECO:0000313" key="9">
    <source>
        <dbReference type="Proteomes" id="UP001596270"/>
    </source>
</evidence>
<keyword evidence="4 5" id="KW-0975">Bacterial flagellum</keyword>
<comment type="subcellular location">
    <subcellularLocation>
        <location evidence="5">Secreted</location>
    </subcellularLocation>
    <subcellularLocation>
        <location evidence="5">Bacterial flagellum</location>
    </subcellularLocation>
</comment>
<keyword evidence="8" id="KW-0969">Cilium</keyword>
<evidence type="ECO:0000259" key="6">
    <source>
        <dbReference type="Pfam" id="PF02465"/>
    </source>
</evidence>
<accession>A0ABW1TXH1</accession>
<dbReference type="RefSeq" id="WP_371437518.1">
    <property type="nucleotide sequence ID" value="NZ_JBHSRS010000076.1"/>
</dbReference>
<dbReference type="PANTHER" id="PTHR30288">
    <property type="entry name" value="FLAGELLAR CAP/ASSEMBLY PROTEIN FLID"/>
    <property type="match status" value="1"/>
</dbReference>
<organism evidence="8 9">
    <name type="scientific">Polaromonas aquatica</name>
    <dbReference type="NCBI Taxonomy" id="332657"/>
    <lineage>
        <taxon>Bacteria</taxon>
        <taxon>Pseudomonadati</taxon>
        <taxon>Pseudomonadota</taxon>
        <taxon>Betaproteobacteria</taxon>
        <taxon>Burkholderiales</taxon>
        <taxon>Comamonadaceae</taxon>
        <taxon>Polaromonas</taxon>
    </lineage>
</organism>
<sequence>MASISSLGVGSKLDLSGLLKDLENTERQPLLALKAQAASYTTKLSAYGKLQDSLAALKTASSKLGSLDLFQGAKASSSFATVLTASATASAVAGNYAIKVSQLAQAQSLATAGVVDAKAAIGTGAATITIDFGTFTPADVGLGTPASFAVDAGHKPAVVAIDANNNTLEGIRDAVNAAKAGVTASIVNDGSGAPNRLVLTSDATGETSSMKISVSGSNTDLGTLLNHDPVAGVGLKETAAAQNAKLTVNGLEISSATNTVSESLQGVTLNLVKAGESTLTVARDTASISSAVNALVTAYNGLLSTGKALTAYDPDTKTGSPLTGDSTLRLLQVRIREALISPQVSGSSSDLTVLSDIGVSFQKDGTLSLDSVKLEKALSTNLEGVGKLLAGTATDKAGYGKQLTALTDSLTGKGGSLLVATEGVTDAIKKLDKQYDAMDTRINSTVDRYRAQFTQLDVLMAKMNNTTAYLTAQFDAMNGSKK</sequence>
<dbReference type="Pfam" id="PF02465">
    <property type="entry name" value="FliD_N"/>
    <property type="match status" value="1"/>
</dbReference>
<dbReference type="InterPro" id="IPR010809">
    <property type="entry name" value="FliD_C"/>
</dbReference>
<feature type="domain" description="Flagellar hook-associated protein 2 N-terminal" evidence="6">
    <location>
        <begin position="11"/>
        <end position="107"/>
    </location>
</feature>
<comment type="function">
    <text evidence="5">Required for morphogenesis and for the elongation of the flagellar filament by facilitating polymerization of the flagellin monomers at the tip of growing filament. Forms a capping structure, which prevents flagellin subunits (transported through the central channel of the flagellum) from leaking out without polymerization at the distal end.</text>
</comment>
<keyword evidence="8" id="KW-0966">Cell projection</keyword>
<dbReference type="Proteomes" id="UP001596270">
    <property type="component" value="Unassembled WGS sequence"/>
</dbReference>
<protein>
    <recommendedName>
        <fullName evidence="5">Flagellar hook-associated protein 2</fullName>
        <shortName evidence="5">HAP2</shortName>
    </recommendedName>
    <alternativeName>
        <fullName evidence="5">Flagellar cap protein</fullName>
    </alternativeName>
</protein>
<dbReference type="PANTHER" id="PTHR30288:SF0">
    <property type="entry name" value="FLAGELLAR HOOK-ASSOCIATED PROTEIN 2"/>
    <property type="match status" value="1"/>
</dbReference>
<evidence type="ECO:0000256" key="2">
    <source>
        <dbReference type="ARBA" id="ARBA00011255"/>
    </source>
</evidence>
<name>A0ABW1TXH1_9BURK</name>
<dbReference type="Pfam" id="PF07195">
    <property type="entry name" value="FliD_C"/>
    <property type="match status" value="1"/>
</dbReference>
<keyword evidence="5" id="KW-0964">Secreted</keyword>
<proteinExistence type="inferred from homology"/>
<keyword evidence="9" id="KW-1185">Reference proteome</keyword>
<comment type="similarity">
    <text evidence="1 5">Belongs to the FliD family.</text>
</comment>
<reference evidence="9" key="1">
    <citation type="journal article" date="2019" name="Int. J. Syst. Evol. Microbiol.">
        <title>The Global Catalogue of Microorganisms (GCM) 10K type strain sequencing project: providing services to taxonomists for standard genome sequencing and annotation.</title>
        <authorList>
            <consortium name="The Broad Institute Genomics Platform"/>
            <consortium name="The Broad Institute Genome Sequencing Center for Infectious Disease"/>
            <person name="Wu L."/>
            <person name="Ma J."/>
        </authorList>
    </citation>
    <scope>NUCLEOTIDE SEQUENCE [LARGE SCALE GENOMIC DNA]</scope>
    <source>
        <strain evidence="9">CCUG 39402</strain>
    </source>
</reference>
<feature type="domain" description="Flagellar hook-associated protein 2 C-terminal" evidence="7">
    <location>
        <begin position="241"/>
        <end position="465"/>
    </location>
</feature>